<dbReference type="InterPro" id="IPR019954">
    <property type="entry name" value="Ubiquitin_CS"/>
</dbReference>
<dbReference type="InterPro" id="IPR000626">
    <property type="entry name" value="Ubiquitin-like_dom"/>
</dbReference>
<dbReference type="Gramene" id="BGIOSGA031639-TA">
    <property type="protein sequence ID" value="BGIOSGA031639-PA"/>
    <property type="gene ID" value="BGIOSGA031639"/>
</dbReference>
<keyword evidence="1" id="KW-1017">Isopeptide bond</keyword>
<organism evidence="4 5">
    <name type="scientific">Oryza sativa subsp. indica</name>
    <name type="common">Rice</name>
    <dbReference type="NCBI Taxonomy" id="39946"/>
    <lineage>
        <taxon>Eukaryota</taxon>
        <taxon>Viridiplantae</taxon>
        <taxon>Streptophyta</taxon>
        <taxon>Embryophyta</taxon>
        <taxon>Tracheophyta</taxon>
        <taxon>Spermatophyta</taxon>
        <taxon>Magnoliopsida</taxon>
        <taxon>Liliopsida</taxon>
        <taxon>Poales</taxon>
        <taxon>Poaceae</taxon>
        <taxon>BOP clade</taxon>
        <taxon>Oryzoideae</taxon>
        <taxon>Oryzeae</taxon>
        <taxon>Oryzinae</taxon>
        <taxon>Oryza</taxon>
        <taxon>Oryza sativa</taxon>
    </lineage>
</organism>
<dbReference type="PRINTS" id="PR00348">
    <property type="entry name" value="UBIQUITIN"/>
</dbReference>
<dbReference type="PROSITE" id="PS50053">
    <property type="entry name" value="UBIQUITIN_2"/>
    <property type="match status" value="2"/>
</dbReference>
<dbReference type="STRING" id="39946.A2Z8U4"/>
<name>A2Z8U4_ORYSI</name>
<dbReference type="EMBL" id="CM000135">
    <property type="protein sequence ID" value="EAY79028.1"/>
    <property type="molecule type" value="Genomic_DNA"/>
</dbReference>
<feature type="domain" description="Ubiquitin-like" evidence="3">
    <location>
        <begin position="70"/>
        <end position="138"/>
    </location>
</feature>
<reference evidence="4 5" key="1">
    <citation type="journal article" date="2005" name="PLoS Biol.">
        <title>The genomes of Oryza sativa: a history of duplications.</title>
        <authorList>
            <person name="Yu J."/>
            <person name="Wang J."/>
            <person name="Lin W."/>
            <person name="Li S."/>
            <person name="Li H."/>
            <person name="Zhou J."/>
            <person name="Ni P."/>
            <person name="Dong W."/>
            <person name="Hu S."/>
            <person name="Zeng C."/>
            <person name="Zhang J."/>
            <person name="Zhang Y."/>
            <person name="Li R."/>
            <person name="Xu Z."/>
            <person name="Li S."/>
            <person name="Li X."/>
            <person name="Zheng H."/>
            <person name="Cong L."/>
            <person name="Lin L."/>
            <person name="Yin J."/>
            <person name="Geng J."/>
            <person name="Li G."/>
            <person name="Shi J."/>
            <person name="Liu J."/>
            <person name="Lv H."/>
            <person name="Li J."/>
            <person name="Wang J."/>
            <person name="Deng Y."/>
            <person name="Ran L."/>
            <person name="Shi X."/>
            <person name="Wang X."/>
            <person name="Wu Q."/>
            <person name="Li C."/>
            <person name="Ren X."/>
            <person name="Wang J."/>
            <person name="Wang X."/>
            <person name="Li D."/>
            <person name="Liu D."/>
            <person name="Zhang X."/>
            <person name="Ji Z."/>
            <person name="Zhao W."/>
            <person name="Sun Y."/>
            <person name="Zhang Z."/>
            <person name="Bao J."/>
            <person name="Han Y."/>
            <person name="Dong L."/>
            <person name="Ji J."/>
            <person name="Chen P."/>
            <person name="Wu S."/>
            <person name="Liu J."/>
            <person name="Xiao Y."/>
            <person name="Bu D."/>
            <person name="Tan J."/>
            <person name="Yang L."/>
            <person name="Ye C."/>
            <person name="Zhang J."/>
            <person name="Xu J."/>
            <person name="Zhou Y."/>
            <person name="Yu Y."/>
            <person name="Zhang B."/>
            <person name="Zhuang S."/>
            <person name="Wei H."/>
            <person name="Liu B."/>
            <person name="Lei M."/>
            <person name="Yu H."/>
            <person name="Li Y."/>
            <person name="Xu H."/>
            <person name="Wei S."/>
            <person name="He X."/>
            <person name="Fang L."/>
            <person name="Zhang Z."/>
            <person name="Zhang Y."/>
            <person name="Huang X."/>
            <person name="Su Z."/>
            <person name="Tong W."/>
            <person name="Li J."/>
            <person name="Tong Z."/>
            <person name="Li S."/>
            <person name="Ye J."/>
            <person name="Wang L."/>
            <person name="Fang L."/>
            <person name="Lei T."/>
            <person name="Chen C."/>
            <person name="Chen H."/>
            <person name="Xu Z."/>
            <person name="Li H."/>
            <person name="Huang H."/>
            <person name="Zhang F."/>
            <person name="Xu H."/>
            <person name="Li N."/>
            <person name="Zhao C."/>
            <person name="Li S."/>
            <person name="Dong L."/>
            <person name="Huang Y."/>
            <person name="Li L."/>
            <person name="Xi Y."/>
            <person name="Qi Q."/>
            <person name="Li W."/>
            <person name="Zhang B."/>
            <person name="Hu W."/>
            <person name="Zhang Y."/>
            <person name="Tian X."/>
            <person name="Jiao Y."/>
            <person name="Liang X."/>
            <person name="Jin J."/>
            <person name="Gao L."/>
            <person name="Zheng W."/>
            <person name="Hao B."/>
            <person name="Liu S."/>
            <person name="Wang W."/>
            <person name="Yuan L."/>
            <person name="Cao M."/>
            <person name="McDermott J."/>
            <person name="Samudrala R."/>
            <person name="Wang J."/>
            <person name="Wong G.K."/>
            <person name="Yang H."/>
        </authorList>
    </citation>
    <scope>NUCLEOTIDE SEQUENCE [LARGE SCALE GENOMIC DNA]</scope>
    <source>
        <strain evidence="5">cv. 93-11</strain>
    </source>
</reference>
<dbReference type="InterPro" id="IPR029071">
    <property type="entry name" value="Ubiquitin-like_domsf"/>
</dbReference>
<protein>
    <recommendedName>
        <fullName evidence="3">Ubiquitin-like domain-containing protein</fullName>
    </recommendedName>
</protein>
<gene>
    <name evidence="4" type="ORF">OsI_34137</name>
</gene>
<keyword evidence="5" id="KW-1185">Reference proteome</keyword>
<evidence type="ECO:0000256" key="2">
    <source>
        <dbReference type="ARBA" id="ARBA00022843"/>
    </source>
</evidence>
<dbReference type="HOGENOM" id="CLU_010412_0_0_1"/>
<proteinExistence type="predicted"/>
<dbReference type="Gene3D" id="3.10.20.90">
    <property type="entry name" value="Phosphatidylinositol 3-kinase Catalytic Subunit, Chain A, domain 1"/>
    <property type="match status" value="2"/>
</dbReference>
<evidence type="ECO:0000313" key="4">
    <source>
        <dbReference type="EMBL" id="EAY79028.1"/>
    </source>
</evidence>
<evidence type="ECO:0000259" key="3">
    <source>
        <dbReference type="PROSITE" id="PS50053"/>
    </source>
</evidence>
<dbReference type="SMART" id="SM00213">
    <property type="entry name" value="UBQ"/>
    <property type="match status" value="2"/>
</dbReference>
<keyword evidence="2" id="KW-0832">Ubl conjugation</keyword>
<dbReference type="PANTHER" id="PTHR10666">
    <property type="entry name" value="UBIQUITIN"/>
    <property type="match status" value="1"/>
</dbReference>
<evidence type="ECO:0000313" key="5">
    <source>
        <dbReference type="Proteomes" id="UP000007015"/>
    </source>
</evidence>
<dbReference type="InterPro" id="IPR019956">
    <property type="entry name" value="Ubiquitin_dom"/>
</dbReference>
<dbReference type="SUPFAM" id="SSF54236">
    <property type="entry name" value="Ubiquitin-like"/>
    <property type="match status" value="2"/>
</dbReference>
<dbReference type="InterPro" id="IPR050158">
    <property type="entry name" value="Ubiquitin_ubiquitin-like"/>
</dbReference>
<accession>A2Z8U4</accession>
<dbReference type="Proteomes" id="UP000007015">
    <property type="component" value="Chromosome 10"/>
</dbReference>
<dbReference type="Pfam" id="PF00240">
    <property type="entry name" value="ubiquitin"/>
    <property type="match status" value="2"/>
</dbReference>
<evidence type="ECO:0000256" key="1">
    <source>
        <dbReference type="ARBA" id="ARBA00022499"/>
    </source>
</evidence>
<dbReference type="PROSITE" id="PS00299">
    <property type="entry name" value="UBIQUITIN_1"/>
    <property type="match status" value="1"/>
</dbReference>
<dbReference type="AlphaFoldDB" id="A2Z8U4"/>
<dbReference type="GO" id="GO:0003729">
    <property type="term" value="F:mRNA binding"/>
    <property type="evidence" value="ECO:0007669"/>
    <property type="project" value="UniProtKB-ARBA"/>
</dbReference>
<feature type="domain" description="Ubiquitin-like" evidence="3">
    <location>
        <begin position="1"/>
        <end position="68"/>
    </location>
</feature>
<sequence>MQIPVDLITGATLTLEVEPSDTVESVKAKIKAMSGITEDFGLAYDGKQMDEADGHRTLADYGIRDPATEMQILVSGLRGNTWTLWVEPSDTVESVKLQLQEKDGLPPCQQRLIFEGRQLDDGDTVASCGIRKHSYLNLCGRLASCDCIRTHMEAQKLIQEHH</sequence>